<feature type="compositionally biased region" description="Basic and acidic residues" evidence="1">
    <location>
        <begin position="40"/>
        <end position="55"/>
    </location>
</feature>
<keyword evidence="2" id="KW-0472">Membrane</keyword>
<feature type="region of interest" description="Disordered" evidence="1">
    <location>
        <begin position="35"/>
        <end position="55"/>
    </location>
</feature>
<protein>
    <submittedName>
        <fullName evidence="3">Uncharacterized protein</fullName>
    </submittedName>
</protein>
<feature type="transmembrane region" description="Helical" evidence="2">
    <location>
        <begin position="6"/>
        <end position="24"/>
    </location>
</feature>
<proteinExistence type="predicted"/>
<dbReference type="EMBL" id="CP123872">
    <property type="protein sequence ID" value="WND04026.1"/>
    <property type="molecule type" value="Genomic_DNA"/>
</dbReference>
<dbReference type="RefSeq" id="WP_310799890.1">
    <property type="nucleotide sequence ID" value="NZ_CP123872.1"/>
</dbReference>
<keyword evidence="4" id="KW-1185">Reference proteome</keyword>
<gene>
    <name evidence="3" type="ORF">QGN29_06510</name>
</gene>
<keyword evidence="2" id="KW-1133">Transmembrane helix</keyword>
<evidence type="ECO:0000313" key="4">
    <source>
        <dbReference type="Proteomes" id="UP001268683"/>
    </source>
</evidence>
<feature type="transmembrane region" description="Helical" evidence="2">
    <location>
        <begin position="135"/>
        <end position="154"/>
    </location>
</feature>
<feature type="transmembrane region" description="Helical" evidence="2">
    <location>
        <begin position="105"/>
        <end position="129"/>
    </location>
</feature>
<reference evidence="3" key="1">
    <citation type="submission" date="2023-04" db="EMBL/GenBank/DDBJ databases">
        <title>Complete genome sequence of Temperatibacter marinus.</title>
        <authorList>
            <person name="Rong J.-C."/>
            <person name="Yi M.-L."/>
            <person name="Zhao Q."/>
        </authorList>
    </citation>
    <scope>NUCLEOTIDE SEQUENCE</scope>
    <source>
        <strain evidence="3">NBRC 110045</strain>
    </source>
</reference>
<evidence type="ECO:0000256" key="2">
    <source>
        <dbReference type="SAM" id="Phobius"/>
    </source>
</evidence>
<name>A0AA52HA99_9PROT</name>
<evidence type="ECO:0000313" key="3">
    <source>
        <dbReference type="EMBL" id="WND04026.1"/>
    </source>
</evidence>
<dbReference type="Proteomes" id="UP001268683">
    <property type="component" value="Chromosome"/>
</dbReference>
<evidence type="ECO:0000256" key="1">
    <source>
        <dbReference type="SAM" id="MobiDB-lite"/>
    </source>
</evidence>
<keyword evidence="2" id="KW-0812">Transmembrane</keyword>
<accession>A0AA52HA99</accession>
<dbReference type="KEGG" id="tmk:QGN29_06510"/>
<dbReference type="AlphaFoldDB" id="A0AA52HA99"/>
<organism evidence="3 4">
    <name type="scientific">Temperatibacter marinus</name>
    <dbReference type="NCBI Taxonomy" id="1456591"/>
    <lineage>
        <taxon>Bacteria</taxon>
        <taxon>Pseudomonadati</taxon>
        <taxon>Pseudomonadota</taxon>
        <taxon>Alphaproteobacteria</taxon>
        <taxon>Kordiimonadales</taxon>
        <taxon>Temperatibacteraceae</taxon>
        <taxon>Temperatibacter</taxon>
    </lineage>
</organism>
<sequence>MVWEIISTAILVALTSFGLHFWAYRKGVEEVNGRIQRPSKKNEETGEKRSKKERQTGNTVIDKWLGFGGGFYGTVAFMKFAQIELTQFFGFISDLDGMIAYFKNFGIHSIIAFFIDQFQNFISAVIWPVGYLGSYNWLELGVLFGAAYFAYLGAKNLAKSYVLQAQTESLRNEI</sequence>